<name>A0AA47LZR1_MERPO</name>
<feature type="domain" description="SCAN box" evidence="2">
    <location>
        <begin position="131"/>
        <end position="209"/>
    </location>
</feature>
<dbReference type="Proteomes" id="UP001174136">
    <property type="component" value="Unassembled WGS sequence"/>
</dbReference>
<keyword evidence="3" id="KW-0675">Receptor</keyword>
<feature type="region of interest" description="Disordered" evidence="1">
    <location>
        <begin position="312"/>
        <end position="400"/>
    </location>
</feature>
<evidence type="ECO:0000313" key="3">
    <source>
        <dbReference type="EMBL" id="KAK0130944.1"/>
    </source>
</evidence>
<dbReference type="PROSITE" id="PS50804">
    <property type="entry name" value="SCAN_BOX"/>
    <property type="match status" value="1"/>
</dbReference>
<feature type="region of interest" description="Disordered" evidence="1">
    <location>
        <begin position="216"/>
        <end position="240"/>
    </location>
</feature>
<proteinExistence type="predicted"/>
<gene>
    <name evidence="3" type="primary">ZNF274_2</name>
    <name evidence="3" type="ORF">N1851_034375</name>
</gene>
<accession>A0AA47LZR1</accession>
<dbReference type="EMBL" id="JAOPHQ010006589">
    <property type="protein sequence ID" value="KAK0130944.1"/>
    <property type="molecule type" value="Genomic_DNA"/>
</dbReference>
<evidence type="ECO:0000313" key="4">
    <source>
        <dbReference type="Proteomes" id="UP001174136"/>
    </source>
</evidence>
<dbReference type="AlphaFoldDB" id="A0AA47LZR1"/>
<evidence type="ECO:0000259" key="2">
    <source>
        <dbReference type="PROSITE" id="PS50804"/>
    </source>
</evidence>
<sequence length="400" mass="42864">MDPQQPINTLAQMLAEVAAMSRDQVVLSRQQLAALQSQAERQTMLMEAMGQCRRPPRSPDWRSIKWRHRTIQATAAACGWLVAEWAVRLLPLLSGDAQTAALGLPAPSRGQYGEIKRAVLDRLGLSAEDHRRRFRGSKLGPADRPFVFAQQLKDAATRWLQPGGSASEGRMLEKIVLEQFVEGLPAATSDWVLCHRPADLAGAITLAEDHLAVLSRGRAHDSRPASPGGPTPAPRGGPAVQPLQAWLLTHRGLLRRQGRSAGGADNSDTSEVSAPSWRWAKCSGLPALQHPPPVQGGRTAFRLVGQCAGVRSRPTGTGDTCAVLSGDARSSDTADGEGEPAGPSQEAPQVPVFDSMEDFPLEQSQRDELGPEVPKSTNPASLLCGDQLSPSQRADIDGLQ</sequence>
<dbReference type="InterPro" id="IPR038269">
    <property type="entry name" value="SCAN_sf"/>
</dbReference>
<reference evidence="3" key="1">
    <citation type="journal article" date="2023" name="Front. Mar. Sci.">
        <title>A new Merluccius polli reference genome to investigate the effects of global change in West African waters.</title>
        <authorList>
            <person name="Mateo J.L."/>
            <person name="Blanco-Fernandez C."/>
            <person name="Garcia-Vazquez E."/>
            <person name="Machado-Schiaffino G."/>
        </authorList>
    </citation>
    <scope>NUCLEOTIDE SEQUENCE</scope>
    <source>
        <strain evidence="3">C29</strain>
        <tissue evidence="3">Fin</tissue>
    </source>
</reference>
<dbReference type="PANTHER" id="PTHR46888:SF15">
    <property type="entry name" value="ZINC FINGER AND SCAN DOMAIN-CONTAINING PROTEIN 12-LIKE"/>
    <property type="match status" value="1"/>
</dbReference>
<dbReference type="Gene3D" id="1.10.4020.10">
    <property type="entry name" value="DNA breaking-rejoining enzymes"/>
    <property type="match status" value="1"/>
</dbReference>
<protein>
    <submittedName>
        <fullName evidence="3">Neurotrophin receptor-interacting factor</fullName>
    </submittedName>
</protein>
<organism evidence="3 4">
    <name type="scientific">Merluccius polli</name>
    <name type="common">Benguela hake</name>
    <name type="synonym">Merluccius cadenati</name>
    <dbReference type="NCBI Taxonomy" id="89951"/>
    <lineage>
        <taxon>Eukaryota</taxon>
        <taxon>Metazoa</taxon>
        <taxon>Chordata</taxon>
        <taxon>Craniata</taxon>
        <taxon>Vertebrata</taxon>
        <taxon>Euteleostomi</taxon>
        <taxon>Actinopterygii</taxon>
        <taxon>Neopterygii</taxon>
        <taxon>Teleostei</taxon>
        <taxon>Neoteleostei</taxon>
        <taxon>Acanthomorphata</taxon>
        <taxon>Zeiogadaria</taxon>
        <taxon>Gadariae</taxon>
        <taxon>Gadiformes</taxon>
        <taxon>Gadoidei</taxon>
        <taxon>Merlucciidae</taxon>
        <taxon>Merluccius</taxon>
    </lineage>
</organism>
<dbReference type="InterPro" id="IPR003309">
    <property type="entry name" value="SCAN_dom"/>
</dbReference>
<dbReference type="Pfam" id="PF02023">
    <property type="entry name" value="SCAN"/>
    <property type="match status" value="1"/>
</dbReference>
<dbReference type="SUPFAM" id="SSF47353">
    <property type="entry name" value="Retrovirus capsid dimerization domain-like"/>
    <property type="match status" value="1"/>
</dbReference>
<keyword evidence="4" id="KW-1185">Reference proteome</keyword>
<dbReference type="PANTHER" id="PTHR46888">
    <property type="entry name" value="ZINC KNUCKLE DOMAINCONTAINING PROTEIN-RELATED"/>
    <property type="match status" value="1"/>
</dbReference>
<comment type="caution">
    <text evidence="3">The sequence shown here is derived from an EMBL/GenBank/DDBJ whole genome shotgun (WGS) entry which is preliminary data.</text>
</comment>
<evidence type="ECO:0000256" key="1">
    <source>
        <dbReference type="SAM" id="MobiDB-lite"/>
    </source>
</evidence>